<evidence type="ECO:0000313" key="3">
    <source>
        <dbReference type="Proteomes" id="UP000238274"/>
    </source>
</evidence>
<sequence>MFKCLKFIVAGSIILQGIIAAPVTDPSKAQPNTKINPCDVFKCDAAPSTPHVVEHPKFITNRSTVHNHSLSFEQPKIFNPLKSPIRSPAPDQSSNSFAFYSLTYFVLDQSRIPRNPLNSLFLRPSLIF</sequence>
<reference evidence="3" key="2">
    <citation type="journal article" date="2018" name="BMC Genomics">
        <title>Genomic insights into host adaptation between the wheat stripe rust pathogen (Puccinia striiformis f. sp. tritici) and the barley stripe rust pathogen (Puccinia striiformis f. sp. hordei).</title>
        <authorList>
            <person name="Xia C."/>
            <person name="Wang M."/>
            <person name="Yin C."/>
            <person name="Cornejo O.E."/>
            <person name="Hulbert S.H."/>
            <person name="Chen X."/>
        </authorList>
    </citation>
    <scope>NUCLEOTIDE SEQUENCE [LARGE SCALE GENOMIC DNA]</scope>
    <source>
        <strain evidence="3">93TX-2</strain>
    </source>
</reference>
<dbReference type="VEuPathDB" id="FungiDB:PSHT_04390"/>
<gene>
    <name evidence="2" type="ORF">PSHT_04390</name>
</gene>
<dbReference type="Proteomes" id="UP000238274">
    <property type="component" value="Unassembled WGS sequence"/>
</dbReference>
<protein>
    <submittedName>
        <fullName evidence="2">Uncharacterized protein</fullName>
    </submittedName>
</protein>
<dbReference type="AlphaFoldDB" id="A0A2S4WD48"/>
<keyword evidence="1" id="KW-0732">Signal</keyword>
<reference evidence="3" key="3">
    <citation type="journal article" date="2018" name="Mol. Plant Microbe Interact.">
        <title>Genome sequence resources for the wheat stripe rust pathogen (Puccinia striiformis f. sp. tritici) and the barley stripe rust pathogen (Puccinia striiformis f. sp. hordei).</title>
        <authorList>
            <person name="Xia C."/>
            <person name="Wang M."/>
            <person name="Yin C."/>
            <person name="Cornejo O.E."/>
            <person name="Hulbert S.H."/>
            <person name="Chen X."/>
        </authorList>
    </citation>
    <scope>NUCLEOTIDE SEQUENCE [LARGE SCALE GENOMIC DNA]</scope>
    <source>
        <strain evidence="3">93TX-2</strain>
    </source>
</reference>
<comment type="caution">
    <text evidence="2">The sequence shown here is derived from an EMBL/GenBank/DDBJ whole genome shotgun (WGS) entry which is preliminary data.</text>
</comment>
<proteinExistence type="predicted"/>
<accession>A0A2S4WD48</accession>
<feature type="signal peptide" evidence="1">
    <location>
        <begin position="1"/>
        <end position="20"/>
    </location>
</feature>
<reference evidence="2 3" key="1">
    <citation type="submission" date="2017-12" db="EMBL/GenBank/DDBJ databases">
        <title>Gene loss provides genomic basis for host adaptation in cereal stripe rust fungi.</title>
        <authorList>
            <person name="Xia C."/>
        </authorList>
    </citation>
    <scope>NUCLEOTIDE SEQUENCE [LARGE SCALE GENOMIC DNA]</scope>
    <source>
        <strain evidence="2 3">93TX-2</strain>
    </source>
</reference>
<keyword evidence="3" id="KW-1185">Reference proteome</keyword>
<evidence type="ECO:0000313" key="2">
    <source>
        <dbReference type="EMBL" id="POW19681.1"/>
    </source>
</evidence>
<feature type="chain" id="PRO_5015441824" evidence="1">
    <location>
        <begin position="21"/>
        <end position="128"/>
    </location>
</feature>
<organism evidence="2 3">
    <name type="scientific">Puccinia striiformis</name>
    <dbReference type="NCBI Taxonomy" id="27350"/>
    <lineage>
        <taxon>Eukaryota</taxon>
        <taxon>Fungi</taxon>
        <taxon>Dikarya</taxon>
        <taxon>Basidiomycota</taxon>
        <taxon>Pucciniomycotina</taxon>
        <taxon>Pucciniomycetes</taxon>
        <taxon>Pucciniales</taxon>
        <taxon>Pucciniaceae</taxon>
        <taxon>Puccinia</taxon>
    </lineage>
</organism>
<dbReference type="EMBL" id="PKSM01000045">
    <property type="protein sequence ID" value="POW19681.1"/>
    <property type="molecule type" value="Genomic_DNA"/>
</dbReference>
<evidence type="ECO:0000256" key="1">
    <source>
        <dbReference type="SAM" id="SignalP"/>
    </source>
</evidence>
<name>A0A2S4WD48_9BASI</name>